<dbReference type="EMBL" id="MSDW01000002">
    <property type="protein sequence ID" value="OKY77136.1"/>
    <property type="molecule type" value="Genomic_DNA"/>
</dbReference>
<protein>
    <submittedName>
        <fullName evidence="1">Arylsulfatase A family enzyme</fullName>
    </submittedName>
</protein>
<evidence type="ECO:0000313" key="2">
    <source>
        <dbReference type="Proteomes" id="UP000185744"/>
    </source>
</evidence>
<name>A0A1Q6DRY9_METT1</name>
<evidence type="ECO:0000313" key="1">
    <source>
        <dbReference type="EMBL" id="OKY77136.1"/>
    </source>
</evidence>
<accession>A0A1Q6DRY9</accession>
<dbReference type="InParanoid" id="A0A1Q6DRY9"/>
<dbReference type="AlphaFoldDB" id="A0A1Q6DRY9"/>
<proteinExistence type="predicted"/>
<dbReference type="InterPro" id="IPR017850">
    <property type="entry name" value="Alkaline_phosphatase_core_sf"/>
</dbReference>
<dbReference type="SUPFAM" id="SSF53649">
    <property type="entry name" value="Alkaline phosphatase-like"/>
    <property type="match status" value="1"/>
</dbReference>
<sequence>MVKLQEISDREWDYLVVLDACRYDSFEKVYLDYLEGNLEKRQSRGSSTQEWLAKTFKDKYDLTYISANPYVNSFGIPLDESYWGYGYEWNPTDHFEEIIDVWHERWDEELGTVHPRDVNMSFFENPGRERTIIHYMQPHFPLLNAGRGNRLGKMRNGIRDTKSTVLTRIKDKVGFNIEKYLNKNPLWMFGMLLDLDLRKIVKEIWRNGFKTTIMKYYEENLRLVLETVSNLIDSLRDKGKIIVTADHGEAFGENGVWEHHIETHIPTLIEVPWLEVN</sequence>
<gene>
    <name evidence="1" type="ORF">BTN85_1782</name>
</gene>
<dbReference type="Proteomes" id="UP000185744">
    <property type="component" value="Unassembled WGS sequence"/>
</dbReference>
<reference evidence="1" key="1">
    <citation type="submission" date="2016-12" db="EMBL/GenBank/DDBJ databases">
        <title>Discovery of methanogenic haloarchaea.</title>
        <authorList>
            <person name="Sorokin D.Y."/>
            <person name="Makarova K.S."/>
            <person name="Abbas B."/>
            <person name="Ferrer M."/>
            <person name="Golyshin P.N."/>
        </authorList>
    </citation>
    <scope>NUCLEOTIDE SEQUENCE [LARGE SCALE GENOMIC DNA]</scope>
    <source>
        <strain evidence="1">HMET1</strain>
    </source>
</reference>
<comment type="caution">
    <text evidence="1">The sequence shown here is derived from an EMBL/GenBank/DDBJ whole genome shotgun (WGS) entry which is preliminary data.</text>
</comment>
<keyword evidence="2" id="KW-1185">Reference proteome</keyword>
<organism evidence="1 2">
    <name type="scientific">Methanohalarchaeum thermophilum</name>
    <dbReference type="NCBI Taxonomy" id="1903181"/>
    <lineage>
        <taxon>Archaea</taxon>
        <taxon>Methanobacteriati</taxon>
        <taxon>Methanobacteriota</taxon>
        <taxon>Methanonatronarchaeia</taxon>
        <taxon>Methanonatronarchaeales</taxon>
        <taxon>Methanonatronarchaeaceae</taxon>
        <taxon>Candidatus Methanohalarchaeum</taxon>
    </lineage>
</organism>
<dbReference type="Gene3D" id="3.40.720.10">
    <property type="entry name" value="Alkaline Phosphatase, subunit A"/>
    <property type="match status" value="1"/>
</dbReference>